<protein>
    <submittedName>
        <fullName evidence="3">Uncharacterized protein</fullName>
    </submittedName>
</protein>
<proteinExistence type="predicted"/>
<accession>A0A9X1LC33</accession>
<keyword evidence="4" id="KW-1185">Reference proteome</keyword>
<organism evidence="3 4">
    <name type="scientific">Roseicella aerolata</name>
    <dbReference type="NCBI Taxonomy" id="2883479"/>
    <lineage>
        <taxon>Bacteria</taxon>
        <taxon>Pseudomonadati</taxon>
        <taxon>Pseudomonadota</taxon>
        <taxon>Alphaproteobacteria</taxon>
        <taxon>Acetobacterales</taxon>
        <taxon>Roseomonadaceae</taxon>
        <taxon>Roseicella</taxon>
    </lineage>
</organism>
<dbReference type="RefSeq" id="WP_226610932.1">
    <property type="nucleotide sequence ID" value="NZ_JAJAQI010000031.1"/>
</dbReference>
<dbReference type="AlphaFoldDB" id="A0A9X1LC33"/>
<keyword evidence="2" id="KW-1133">Transmembrane helix</keyword>
<keyword evidence="2" id="KW-0812">Transmembrane</keyword>
<sequence>MRKRAAAHLKGNIWLWIAGIAVVGASAIMLDFGTIGAFLLMIVGILIIMADAHVDPLALVTEDALDPDDEDEAGVGGPPRAGPQVT</sequence>
<evidence type="ECO:0000313" key="4">
    <source>
        <dbReference type="Proteomes" id="UP001139311"/>
    </source>
</evidence>
<evidence type="ECO:0000256" key="1">
    <source>
        <dbReference type="SAM" id="MobiDB-lite"/>
    </source>
</evidence>
<reference evidence="3" key="1">
    <citation type="submission" date="2021-10" db="EMBL/GenBank/DDBJ databases">
        <title>Roseicella aerolatum sp. nov., isolated from aerosols of e-waste dismantling site.</title>
        <authorList>
            <person name="Qin T."/>
        </authorList>
    </citation>
    <scope>NUCLEOTIDE SEQUENCE</scope>
    <source>
        <strain evidence="3">GB24</strain>
    </source>
</reference>
<gene>
    <name evidence="3" type="ORF">LHA35_18860</name>
</gene>
<evidence type="ECO:0000256" key="2">
    <source>
        <dbReference type="SAM" id="Phobius"/>
    </source>
</evidence>
<name>A0A9X1LC33_9PROT</name>
<dbReference type="EMBL" id="JAJAQI010000031">
    <property type="protein sequence ID" value="MCB4823795.1"/>
    <property type="molecule type" value="Genomic_DNA"/>
</dbReference>
<keyword evidence="2" id="KW-0472">Membrane</keyword>
<feature type="region of interest" description="Disordered" evidence="1">
    <location>
        <begin position="67"/>
        <end position="86"/>
    </location>
</feature>
<comment type="caution">
    <text evidence="3">The sequence shown here is derived from an EMBL/GenBank/DDBJ whole genome shotgun (WGS) entry which is preliminary data.</text>
</comment>
<feature type="transmembrane region" description="Helical" evidence="2">
    <location>
        <begin position="12"/>
        <end position="29"/>
    </location>
</feature>
<evidence type="ECO:0000313" key="3">
    <source>
        <dbReference type="EMBL" id="MCB4823795.1"/>
    </source>
</evidence>
<dbReference type="Proteomes" id="UP001139311">
    <property type="component" value="Unassembled WGS sequence"/>
</dbReference>